<feature type="transmembrane region" description="Helical" evidence="2">
    <location>
        <begin position="190"/>
        <end position="208"/>
    </location>
</feature>
<evidence type="ECO:0008006" key="5">
    <source>
        <dbReference type="Google" id="ProtNLM"/>
    </source>
</evidence>
<organism evidence="3 4">
    <name type="scientific">Streptomyces ossamyceticus</name>
    <dbReference type="NCBI Taxonomy" id="249581"/>
    <lineage>
        <taxon>Bacteria</taxon>
        <taxon>Bacillati</taxon>
        <taxon>Actinomycetota</taxon>
        <taxon>Actinomycetes</taxon>
        <taxon>Kitasatosporales</taxon>
        <taxon>Streptomycetaceae</taxon>
        <taxon>Streptomyces</taxon>
    </lineage>
</organism>
<keyword evidence="4" id="KW-1185">Reference proteome</keyword>
<name>A0ABV2V0E6_9ACTN</name>
<proteinExistence type="predicted"/>
<evidence type="ECO:0000313" key="3">
    <source>
        <dbReference type="EMBL" id="MET9847286.1"/>
    </source>
</evidence>
<protein>
    <recommendedName>
        <fullName evidence="5">Ig-like domain-containing protein</fullName>
    </recommendedName>
</protein>
<dbReference type="RefSeq" id="WP_355398464.1">
    <property type="nucleotide sequence ID" value="NZ_JBEGHN010000034.1"/>
</dbReference>
<sequence>MTAPYDRDPASAEAQDGEHTQVLDTAGRPAPHDSSGYDDPDYSATVLGSQWIQRPDPDTTLIEPEATPVEPDTTRPEPRDATPAGAAPVAFGPDGTFVEPDSTRAEPDVTPAEPDVTLVKPDTTLLRPDTTLVGPSGGEAPLPQPDRTDGTVLRFGPGVTATVAQRTHRTLPTMPPLPAPPRRRRLRRHALPVFVLLCVIAFLAWQRLGPSVEVRTVAVKARPAVLGCDRTVDIVGLVTTDGRPGTLTYRWTRSDGTASGVLREVMVRGQTRARLHLLWTFEGKGRQTARVDLHVLTPTDHKATKRFTYACP</sequence>
<feature type="compositionally biased region" description="Basic and acidic residues" evidence="1">
    <location>
        <begin position="1"/>
        <end position="21"/>
    </location>
</feature>
<keyword evidence="2" id="KW-1133">Transmembrane helix</keyword>
<gene>
    <name evidence="3" type="ORF">ABZZ21_22600</name>
</gene>
<accession>A0ABV2V0E6</accession>
<evidence type="ECO:0000256" key="1">
    <source>
        <dbReference type="SAM" id="MobiDB-lite"/>
    </source>
</evidence>
<reference evidence="3 4" key="1">
    <citation type="submission" date="2024-06" db="EMBL/GenBank/DDBJ databases">
        <title>The Natural Products Discovery Center: Release of the First 8490 Sequenced Strains for Exploring Actinobacteria Biosynthetic Diversity.</title>
        <authorList>
            <person name="Kalkreuter E."/>
            <person name="Kautsar S.A."/>
            <person name="Yang D."/>
            <person name="Bader C.D."/>
            <person name="Teijaro C.N."/>
            <person name="Fluegel L."/>
            <person name="Davis C.M."/>
            <person name="Simpson J.R."/>
            <person name="Lauterbach L."/>
            <person name="Steele A.D."/>
            <person name="Gui C."/>
            <person name="Meng S."/>
            <person name="Li G."/>
            <person name="Viehrig K."/>
            <person name="Ye F."/>
            <person name="Su P."/>
            <person name="Kiefer A.F."/>
            <person name="Nichols A."/>
            <person name="Cepeda A.J."/>
            <person name="Yan W."/>
            <person name="Fan B."/>
            <person name="Jiang Y."/>
            <person name="Adhikari A."/>
            <person name="Zheng C.-J."/>
            <person name="Schuster L."/>
            <person name="Cowan T.M."/>
            <person name="Smanski M.J."/>
            <person name="Chevrette M.G."/>
            <person name="De Carvalho L.P.S."/>
            <person name="Shen B."/>
        </authorList>
    </citation>
    <scope>NUCLEOTIDE SEQUENCE [LARGE SCALE GENOMIC DNA]</scope>
    <source>
        <strain evidence="3 4">NPDC006434</strain>
    </source>
</reference>
<evidence type="ECO:0000256" key="2">
    <source>
        <dbReference type="SAM" id="Phobius"/>
    </source>
</evidence>
<feature type="compositionally biased region" description="Low complexity" evidence="1">
    <location>
        <begin position="121"/>
        <end position="132"/>
    </location>
</feature>
<evidence type="ECO:0000313" key="4">
    <source>
        <dbReference type="Proteomes" id="UP001550210"/>
    </source>
</evidence>
<keyword evidence="2" id="KW-0812">Transmembrane</keyword>
<comment type="caution">
    <text evidence="3">The sequence shown here is derived from an EMBL/GenBank/DDBJ whole genome shotgun (WGS) entry which is preliminary data.</text>
</comment>
<keyword evidence="2" id="KW-0472">Membrane</keyword>
<dbReference type="EMBL" id="JBEXPZ010000029">
    <property type="protein sequence ID" value="MET9847286.1"/>
    <property type="molecule type" value="Genomic_DNA"/>
</dbReference>
<feature type="region of interest" description="Disordered" evidence="1">
    <location>
        <begin position="1"/>
        <end position="151"/>
    </location>
</feature>
<dbReference type="Proteomes" id="UP001550210">
    <property type="component" value="Unassembled WGS sequence"/>
</dbReference>